<dbReference type="Pfam" id="PF13188">
    <property type="entry name" value="PAS_8"/>
    <property type="match status" value="2"/>
</dbReference>
<dbReference type="Gene3D" id="3.30.565.10">
    <property type="entry name" value="Histidine kinase-like ATPase, C-terminal domain"/>
    <property type="match status" value="1"/>
</dbReference>
<evidence type="ECO:0000313" key="11">
    <source>
        <dbReference type="EMBL" id="PAV04828.1"/>
    </source>
</evidence>
<dbReference type="PRINTS" id="PR00344">
    <property type="entry name" value="BCTRLSENSOR"/>
</dbReference>
<evidence type="ECO:0000256" key="5">
    <source>
        <dbReference type="ARBA" id="ARBA00022777"/>
    </source>
</evidence>
<dbReference type="InterPro" id="IPR003661">
    <property type="entry name" value="HisK_dim/P_dom"/>
</dbReference>
<feature type="domain" description="PAS" evidence="9">
    <location>
        <begin position="452"/>
        <end position="493"/>
    </location>
</feature>
<dbReference type="EMBL" id="LMVM01000012">
    <property type="protein sequence ID" value="PAV04828.1"/>
    <property type="molecule type" value="Genomic_DNA"/>
</dbReference>
<dbReference type="NCBIfam" id="TIGR00229">
    <property type="entry name" value="sensory_box"/>
    <property type="match status" value="2"/>
</dbReference>
<evidence type="ECO:0000259" key="9">
    <source>
        <dbReference type="PROSITE" id="PS50112"/>
    </source>
</evidence>
<feature type="domain" description="PAC" evidence="10">
    <location>
        <begin position="197"/>
        <end position="253"/>
    </location>
</feature>
<dbReference type="Gene3D" id="1.10.287.130">
    <property type="match status" value="1"/>
</dbReference>
<feature type="coiled-coil region" evidence="6">
    <location>
        <begin position="569"/>
        <end position="596"/>
    </location>
</feature>
<comment type="caution">
    <text evidence="11">The sequence shown here is derived from an EMBL/GenBank/DDBJ whole genome shotgun (WGS) entry which is preliminary data.</text>
</comment>
<evidence type="ECO:0000259" key="8">
    <source>
        <dbReference type="PROSITE" id="PS50109"/>
    </source>
</evidence>
<dbReference type="FunFam" id="3.30.565.10:FF:000006">
    <property type="entry name" value="Sensor histidine kinase WalK"/>
    <property type="match status" value="1"/>
</dbReference>
<evidence type="ECO:0000256" key="6">
    <source>
        <dbReference type="SAM" id="Coils"/>
    </source>
</evidence>
<dbReference type="CDD" id="cd00082">
    <property type="entry name" value="HisKA"/>
    <property type="match status" value="1"/>
</dbReference>
<dbReference type="CDD" id="cd00130">
    <property type="entry name" value="PAS"/>
    <property type="match status" value="2"/>
</dbReference>
<keyword evidence="4" id="KW-0808">Transferase</keyword>
<dbReference type="SMART" id="SM00086">
    <property type="entry name" value="PAC"/>
    <property type="match status" value="2"/>
</dbReference>
<keyword evidence="12" id="KW-1185">Reference proteome</keyword>
<dbReference type="SMART" id="SM00065">
    <property type="entry name" value="GAF"/>
    <property type="match status" value="1"/>
</dbReference>
<reference evidence="11 12" key="1">
    <citation type="journal article" date="2017" name="BMC Genomics">
        <title>Genomic analysis of methanogenic archaea reveals a shift towards energy conservation.</title>
        <authorList>
            <person name="Gilmore S.P."/>
            <person name="Henske J.K."/>
            <person name="Sexton J.A."/>
            <person name="Solomon K.V."/>
            <person name="Seppala S."/>
            <person name="Yoo J.I."/>
            <person name="Huyett L.M."/>
            <person name="Pressman A."/>
            <person name="Cogan J.Z."/>
            <person name="Kivenson V."/>
            <person name="Peng X."/>
            <person name="Tan Y."/>
            <person name="Valentine D.L."/>
            <person name="O'Malley M.A."/>
        </authorList>
    </citation>
    <scope>NUCLEOTIDE SEQUENCE [LARGE SCALE GENOMIC DNA]</scope>
    <source>
        <strain evidence="11 12">M.o.H.</strain>
    </source>
</reference>
<dbReference type="GO" id="GO:0000155">
    <property type="term" value="F:phosphorelay sensor kinase activity"/>
    <property type="evidence" value="ECO:0007669"/>
    <property type="project" value="InterPro"/>
</dbReference>
<accession>A0A2A2H638</accession>
<dbReference type="InterPro" id="IPR003594">
    <property type="entry name" value="HATPase_dom"/>
</dbReference>
<dbReference type="PROSITE" id="PS50112">
    <property type="entry name" value="PAS"/>
    <property type="match status" value="1"/>
</dbReference>
<dbReference type="PANTHER" id="PTHR43304:SF1">
    <property type="entry name" value="PAC DOMAIN-CONTAINING PROTEIN"/>
    <property type="match status" value="1"/>
</dbReference>
<dbReference type="Pfam" id="PF08447">
    <property type="entry name" value="PAS_3"/>
    <property type="match status" value="1"/>
</dbReference>
<dbReference type="SUPFAM" id="SSF47384">
    <property type="entry name" value="Homodimeric domain of signal transducing histidine kinase"/>
    <property type="match status" value="1"/>
</dbReference>
<dbReference type="InterPro" id="IPR003018">
    <property type="entry name" value="GAF"/>
</dbReference>
<dbReference type="Pfam" id="PF13185">
    <property type="entry name" value="GAF_2"/>
    <property type="match status" value="1"/>
</dbReference>
<dbReference type="SMART" id="SM00388">
    <property type="entry name" value="HisKA"/>
    <property type="match status" value="1"/>
</dbReference>
<dbReference type="SUPFAM" id="SSF55874">
    <property type="entry name" value="ATPase domain of HSP90 chaperone/DNA topoisomerase II/histidine kinase"/>
    <property type="match status" value="1"/>
</dbReference>
<evidence type="ECO:0000256" key="1">
    <source>
        <dbReference type="ARBA" id="ARBA00000085"/>
    </source>
</evidence>
<feature type="domain" description="PAC" evidence="10">
    <location>
        <begin position="529"/>
        <end position="581"/>
    </location>
</feature>
<dbReference type="Gene3D" id="2.10.70.100">
    <property type="match status" value="1"/>
</dbReference>
<dbReference type="Gene3D" id="3.30.450.20">
    <property type="entry name" value="PAS domain"/>
    <property type="match status" value="3"/>
</dbReference>
<dbReference type="InterPro" id="IPR000014">
    <property type="entry name" value="PAS"/>
</dbReference>
<dbReference type="EC" id="2.7.13.3" evidence="2"/>
<protein>
    <recommendedName>
        <fullName evidence="2">histidine kinase</fullName>
        <ecNumber evidence="2">2.7.13.3</ecNumber>
    </recommendedName>
</protein>
<dbReference type="InterPro" id="IPR029016">
    <property type="entry name" value="GAF-like_dom_sf"/>
</dbReference>
<dbReference type="PROSITE" id="PS50113">
    <property type="entry name" value="PAC"/>
    <property type="match status" value="2"/>
</dbReference>
<dbReference type="InterPro" id="IPR013655">
    <property type="entry name" value="PAS_fold_3"/>
</dbReference>
<dbReference type="InterPro" id="IPR052162">
    <property type="entry name" value="Sensor_kinase/Photoreceptor"/>
</dbReference>
<keyword evidence="5" id="KW-0418">Kinase</keyword>
<comment type="catalytic activity">
    <reaction evidence="1">
        <text>ATP + protein L-histidine = ADP + protein N-phospho-L-histidine.</text>
        <dbReference type="EC" id="2.7.13.3"/>
    </reaction>
</comment>
<evidence type="ECO:0000256" key="4">
    <source>
        <dbReference type="ARBA" id="ARBA00022679"/>
    </source>
</evidence>
<proteinExistence type="predicted"/>
<dbReference type="InterPro" id="IPR000700">
    <property type="entry name" value="PAS-assoc_C"/>
</dbReference>
<gene>
    <name evidence="11" type="ORF">ASJ80_10990</name>
</gene>
<keyword evidence="6" id="KW-0175">Coiled coil</keyword>
<dbReference type="InterPro" id="IPR004358">
    <property type="entry name" value="Sig_transdc_His_kin-like_C"/>
</dbReference>
<dbReference type="InterPro" id="IPR035965">
    <property type="entry name" value="PAS-like_dom_sf"/>
</dbReference>
<dbReference type="Proteomes" id="UP000217784">
    <property type="component" value="Unassembled WGS sequence"/>
</dbReference>
<dbReference type="AlphaFoldDB" id="A0A2A2H638"/>
<evidence type="ECO:0000256" key="7">
    <source>
        <dbReference type="SAM" id="MobiDB-lite"/>
    </source>
</evidence>
<dbReference type="PANTHER" id="PTHR43304">
    <property type="entry name" value="PHYTOCHROME-LIKE PROTEIN CPH1"/>
    <property type="match status" value="1"/>
</dbReference>
<dbReference type="SUPFAM" id="SSF55785">
    <property type="entry name" value="PYP-like sensor domain (PAS domain)"/>
    <property type="match status" value="2"/>
</dbReference>
<keyword evidence="3" id="KW-0597">Phosphoprotein</keyword>
<feature type="domain" description="Histidine kinase" evidence="8">
    <location>
        <begin position="599"/>
        <end position="813"/>
    </location>
</feature>
<evidence type="ECO:0000259" key="10">
    <source>
        <dbReference type="PROSITE" id="PS50113"/>
    </source>
</evidence>
<evidence type="ECO:0000256" key="3">
    <source>
        <dbReference type="ARBA" id="ARBA00022553"/>
    </source>
</evidence>
<feature type="region of interest" description="Disordered" evidence="7">
    <location>
        <begin position="347"/>
        <end position="370"/>
    </location>
</feature>
<dbReference type="PROSITE" id="PS50109">
    <property type="entry name" value="HIS_KIN"/>
    <property type="match status" value="1"/>
</dbReference>
<dbReference type="SUPFAM" id="SSF55781">
    <property type="entry name" value="GAF domain-like"/>
    <property type="match status" value="1"/>
</dbReference>
<dbReference type="OrthoDB" id="141807at2157"/>
<evidence type="ECO:0000313" key="12">
    <source>
        <dbReference type="Proteomes" id="UP000217784"/>
    </source>
</evidence>
<dbReference type="InterPro" id="IPR036097">
    <property type="entry name" value="HisK_dim/P_sf"/>
</dbReference>
<dbReference type="Pfam" id="PF02518">
    <property type="entry name" value="HATPase_c"/>
    <property type="match status" value="1"/>
</dbReference>
<dbReference type="SMART" id="SM00091">
    <property type="entry name" value="PAS"/>
    <property type="match status" value="3"/>
</dbReference>
<sequence length="814" mass="92510">MNKKDNIFKEIFDKSPLGIFCYDKKGNLIDANPTALKIAGIDSIDNFKKVNLFDNPDIALKKLELLEKGLIKFQSQLNYDDIKNKGFYVPTRSGTAFIDWTVSVTDSNFLVQIQDITEREKDVLLDNEEHLRLALESANLGTWDLDLKTDVAIRSLRHDQIWGFKKAQAEWRFEKAMKYVLPEDRQHILDAYTIAMKTGSLKHINRVIWPDGSIHWIEVDGKVHYDNKGHPVRVMGVVGDITEHKNSEMQINRQNKLLNGINKVFQQSLTCETIEEVVEKCLEVAEELTGSDFSFIGEVNENGRLDDRAVSPPGGDACTADPKKARELLSDMEIVSYWGRTVKEGRSQIVNDPDSDPDKRGIPEGHPPIKSFLGVPLKQGNTTIGLIALANKEGGYTEEDKDNIETLSVAFVEALKRKQAEIELKNTLDHLEEQVEERALKLEDAYETLKEKEIKYRSLYENAPVGIFHSTLDGKYIDVNPELAKLLGYDSPEDLVSTANKASIADIIYVNKDLRPGFLKSALKDNAWFKTENLYRRKDGKIIIGDLSFRDFGKDENGNPTLEGFMTDITKRKKAEEKLKETISELERSNKELESFAYITSHDLQEPLRTIASYAQLIERRYKGKLDSNADEFIEFMVDGSRRMKQMIQGLLDYSRVGTRGHEFTEFESEDALNYALSNLGSAVSEVDAEITNDELPVIFADKGQIVRVFQNLIGNALKFRNERVQLKIYISTHKEENEYVFSVSDNGIGLEEQYSDQIFEVFKRLHAIGEYQGTGIGLAIVKRIIDRHGGRVWVDSEPGEGSTFYFTIPLEKN</sequence>
<dbReference type="Gene3D" id="3.30.450.40">
    <property type="match status" value="1"/>
</dbReference>
<dbReference type="InterPro" id="IPR001610">
    <property type="entry name" value="PAC"/>
</dbReference>
<dbReference type="SMART" id="SM00387">
    <property type="entry name" value="HATPase_c"/>
    <property type="match status" value="1"/>
</dbReference>
<dbReference type="Pfam" id="PF00512">
    <property type="entry name" value="HisKA"/>
    <property type="match status" value="1"/>
</dbReference>
<feature type="coiled-coil region" evidence="6">
    <location>
        <begin position="417"/>
        <end position="462"/>
    </location>
</feature>
<dbReference type="InterPro" id="IPR036890">
    <property type="entry name" value="HATPase_C_sf"/>
</dbReference>
<evidence type="ECO:0000256" key="2">
    <source>
        <dbReference type="ARBA" id="ARBA00012438"/>
    </source>
</evidence>
<dbReference type="RefSeq" id="WP_083241061.1">
    <property type="nucleotide sequence ID" value="NZ_LMVM01000012.1"/>
</dbReference>
<organism evidence="11 12">
    <name type="scientific">Methanobacterium bryantii</name>
    <dbReference type="NCBI Taxonomy" id="2161"/>
    <lineage>
        <taxon>Archaea</taxon>
        <taxon>Methanobacteriati</taxon>
        <taxon>Methanobacteriota</taxon>
        <taxon>Methanomada group</taxon>
        <taxon>Methanobacteria</taxon>
        <taxon>Methanobacteriales</taxon>
        <taxon>Methanobacteriaceae</taxon>
        <taxon>Methanobacterium</taxon>
    </lineage>
</organism>
<dbReference type="InterPro" id="IPR005467">
    <property type="entry name" value="His_kinase_dom"/>
</dbReference>
<name>A0A2A2H638_METBR</name>